<keyword evidence="1" id="KW-0813">Transport</keyword>
<proteinExistence type="predicted"/>
<dbReference type="PANTHER" id="PTHR45663:SF11">
    <property type="entry name" value="GEO12009P1"/>
    <property type="match status" value="1"/>
</dbReference>
<dbReference type="GO" id="GO:0005737">
    <property type="term" value="C:cytoplasm"/>
    <property type="evidence" value="ECO:0007669"/>
    <property type="project" value="TreeGrafter"/>
</dbReference>
<keyword evidence="2" id="KW-0249">Electron transport</keyword>
<dbReference type="SUPFAM" id="SSF52833">
    <property type="entry name" value="Thioredoxin-like"/>
    <property type="match status" value="1"/>
</dbReference>
<feature type="domain" description="Thioredoxin" evidence="4">
    <location>
        <begin position="34"/>
        <end position="145"/>
    </location>
</feature>
<sequence>MEEKVKVGCSNCGATNNYPLGVSGKKVVCGRCKYSLPEPGSVLELPASQASVFFQNSKLPILVDFFSPTCGPCHMMHPVVDSFAKRRAGEIMVVRINVDENPQVASEFKVQGVPTFVILHKGYERGRTSGALPEADFALWVASKI</sequence>
<dbReference type="EMBL" id="LAZR01000757">
    <property type="protein sequence ID" value="KKN58547.1"/>
    <property type="molecule type" value="Genomic_DNA"/>
</dbReference>
<dbReference type="Pfam" id="PF00085">
    <property type="entry name" value="Thioredoxin"/>
    <property type="match status" value="1"/>
</dbReference>
<evidence type="ECO:0000256" key="3">
    <source>
        <dbReference type="ARBA" id="ARBA00023157"/>
    </source>
</evidence>
<dbReference type="Gene3D" id="2.30.30.380">
    <property type="entry name" value="Zn-finger domain of Sec23/24"/>
    <property type="match status" value="1"/>
</dbReference>
<dbReference type="InterPro" id="IPR017937">
    <property type="entry name" value="Thioredoxin_CS"/>
</dbReference>
<evidence type="ECO:0000259" key="4">
    <source>
        <dbReference type="PROSITE" id="PS51352"/>
    </source>
</evidence>
<dbReference type="GO" id="GO:0015035">
    <property type="term" value="F:protein-disulfide reductase activity"/>
    <property type="evidence" value="ECO:0007669"/>
    <property type="project" value="TreeGrafter"/>
</dbReference>
<evidence type="ECO:0000256" key="1">
    <source>
        <dbReference type="ARBA" id="ARBA00022448"/>
    </source>
</evidence>
<evidence type="ECO:0000313" key="5">
    <source>
        <dbReference type="EMBL" id="KKN58547.1"/>
    </source>
</evidence>
<organism evidence="5">
    <name type="scientific">marine sediment metagenome</name>
    <dbReference type="NCBI Taxonomy" id="412755"/>
    <lineage>
        <taxon>unclassified sequences</taxon>
        <taxon>metagenomes</taxon>
        <taxon>ecological metagenomes</taxon>
    </lineage>
</organism>
<protein>
    <recommendedName>
        <fullName evidence="4">Thioredoxin domain-containing protein</fullName>
    </recommendedName>
</protein>
<name>A0A0F9S8E6_9ZZZZ</name>
<reference evidence="5" key="1">
    <citation type="journal article" date="2015" name="Nature">
        <title>Complex archaea that bridge the gap between prokaryotes and eukaryotes.</title>
        <authorList>
            <person name="Spang A."/>
            <person name="Saw J.H."/>
            <person name="Jorgensen S.L."/>
            <person name="Zaremba-Niedzwiedzka K."/>
            <person name="Martijn J."/>
            <person name="Lind A.E."/>
            <person name="van Eijk R."/>
            <person name="Schleper C."/>
            <person name="Guy L."/>
            <person name="Ettema T.J."/>
        </authorList>
    </citation>
    <scope>NUCLEOTIDE SEQUENCE</scope>
</reference>
<gene>
    <name evidence="5" type="ORF">LCGC14_0550900</name>
</gene>
<keyword evidence="3" id="KW-1015">Disulfide bond</keyword>
<dbReference type="Gene3D" id="3.40.30.10">
    <property type="entry name" value="Glutaredoxin"/>
    <property type="match status" value="1"/>
</dbReference>
<dbReference type="AlphaFoldDB" id="A0A0F9S8E6"/>
<dbReference type="PROSITE" id="PS51352">
    <property type="entry name" value="THIOREDOXIN_2"/>
    <property type="match status" value="1"/>
</dbReference>
<comment type="caution">
    <text evidence="5">The sequence shown here is derived from an EMBL/GenBank/DDBJ whole genome shotgun (WGS) entry which is preliminary data.</text>
</comment>
<accession>A0A0F9S8E6</accession>
<dbReference type="CDD" id="cd02947">
    <property type="entry name" value="TRX_family"/>
    <property type="match status" value="1"/>
</dbReference>
<dbReference type="InterPro" id="IPR013766">
    <property type="entry name" value="Thioredoxin_domain"/>
</dbReference>
<evidence type="ECO:0000256" key="2">
    <source>
        <dbReference type="ARBA" id="ARBA00022982"/>
    </source>
</evidence>
<dbReference type="InterPro" id="IPR036249">
    <property type="entry name" value="Thioredoxin-like_sf"/>
</dbReference>
<dbReference type="PROSITE" id="PS00194">
    <property type="entry name" value="THIOREDOXIN_1"/>
    <property type="match status" value="1"/>
</dbReference>
<dbReference type="PANTHER" id="PTHR45663">
    <property type="entry name" value="GEO12009P1"/>
    <property type="match status" value="1"/>
</dbReference>